<reference evidence="3 4" key="1">
    <citation type="submission" date="2019-06" db="EMBL/GenBank/DDBJ databases">
        <title>Sequencing the genomes of 1000 actinobacteria strains.</title>
        <authorList>
            <person name="Klenk H.-P."/>
        </authorList>
    </citation>
    <scope>NUCLEOTIDE SEQUENCE [LARGE SCALE GENOMIC DNA]</scope>
    <source>
        <strain evidence="3 4">DSM 8251</strain>
    </source>
</reference>
<dbReference type="EMBL" id="VFOR01000002">
    <property type="protein sequence ID" value="TQL58033.1"/>
    <property type="molecule type" value="Genomic_DNA"/>
</dbReference>
<feature type="chain" id="PRO_5039299430" evidence="2">
    <location>
        <begin position="25"/>
        <end position="350"/>
    </location>
</feature>
<dbReference type="PANTHER" id="PTHR33376">
    <property type="match status" value="1"/>
</dbReference>
<dbReference type="Pfam" id="PF03480">
    <property type="entry name" value="DctP"/>
    <property type="match status" value="1"/>
</dbReference>
<sequence length="350" mass="38469">MNKTLLALASALVAAVLVLSGCGAGGGDGKDVRLTFLTAFPEKGQNNDGFWIFVEVLKEKAPWIEVDYRGGPEVVSPTDLIEGVSTGAYDGGHLPGDYYAGQMPLMDLQRFTPYSPMEERENGVYDLLATAHEEIGVHYLGHTHAGVPQALLLKDRIESPDLTGRSIRGSSAATSMITSLGGTPVDMPGDEVFTALERGVIDGTVWASVGPSTFGFHTEVGYYVEPRWYESLANTVISLDTWEALDDRSRQALTEAMIEAEPKIFEHYQKLSEQETAAWEEAGMERIEFTDADAEKMMQIAYRDSWDQLDWKRIASKSPEAAELRRKYEEGYGEDLSEAVPGRARIEAAS</sequence>
<comment type="caution">
    <text evidence="3">The sequence shown here is derived from an EMBL/GenBank/DDBJ whole genome shotgun (WGS) entry which is preliminary data.</text>
</comment>
<organism evidence="3 4">
    <name type="scientific">Propioniferax innocua</name>
    <dbReference type="NCBI Taxonomy" id="1753"/>
    <lineage>
        <taxon>Bacteria</taxon>
        <taxon>Bacillati</taxon>
        <taxon>Actinomycetota</taxon>
        <taxon>Actinomycetes</taxon>
        <taxon>Propionibacteriales</taxon>
        <taxon>Propionibacteriaceae</taxon>
        <taxon>Propioniferax</taxon>
    </lineage>
</organism>
<gene>
    <name evidence="3" type="ORF">FB460_1885</name>
</gene>
<keyword evidence="1 2" id="KW-0732">Signal</keyword>
<evidence type="ECO:0000256" key="2">
    <source>
        <dbReference type="SAM" id="SignalP"/>
    </source>
</evidence>
<name>A0A542ZCF4_9ACTN</name>
<feature type="signal peptide" evidence="2">
    <location>
        <begin position="1"/>
        <end position="24"/>
    </location>
</feature>
<protein>
    <submittedName>
        <fullName evidence="3">TRAP-type C4-dicarboxylate transport system substrate-binding protein</fullName>
    </submittedName>
</protein>
<dbReference type="AlphaFoldDB" id="A0A542ZCF4"/>
<accession>A0A542ZCF4</accession>
<dbReference type="InterPro" id="IPR018389">
    <property type="entry name" value="DctP_fam"/>
</dbReference>
<dbReference type="Proteomes" id="UP000316196">
    <property type="component" value="Unassembled WGS sequence"/>
</dbReference>
<dbReference type="PANTHER" id="PTHR33376:SF5">
    <property type="entry name" value="EXTRACYTOPLASMIC SOLUTE RECEPTOR PROTEIN"/>
    <property type="match status" value="1"/>
</dbReference>
<proteinExistence type="predicted"/>
<evidence type="ECO:0000313" key="3">
    <source>
        <dbReference type="EMBL" id="TQL58033.1"/>
    </source>
</evidence>
<evidence type="ECO:0000256" key="1">
    <source>
        <dbReference type="ARBA" id="ARBA00022729"/>
    </source>
</evidence>
<keyword evidence="4" id="KW-1185">Reference proteome</keyword>
<dbReference type="InterPro" id="IPR038404">
    <property type="entry name" value="TRAP_DctP_sf"/>
</dbReference>
<evidence type="ECO:0000313" key="4">
    <source>
        <dbReference type="Proteomes" id="UP000316196"/>
    </source>
</evidence>
<dbReference type="GO" id="GO:0055085">
    <property type="term" value="P:transmembrane transport"/>
    <property type="evidence" value="ECO:0007669"/>
    <property type="project" value="InterPro"/>
</dbReference>
<dbReference type="RefSeq" id="WP_211345931.1">
    <property type="nucleotide sequence ID" value="NZ_BAAAMD010000004.1"/>
</dbReference>
<dbReference type="Gene3D" id="3.40.190.170">
    <property type="entry name" value="Bacterial extracellular solute-binding protein, family 7"/>
    <property type="match status" value="1"/>
</dbReference>
<dbReference type="NCBIfam" id="NF037995">
    <property type="entry name" value="TRAP_S1"/>
    <property type="match status" value="1"/>
</dbReference>
<dbReference type="PROSITE" id="PS51257">
    <property type="entry name" value="PROKAR_LIPOPROTEIN"/>
    <property type="match status" value="1"/>
</dbReference>